<evidence type="ECO:0000313" key="14">
    <source>
        <dbReference type="Proteomes" id="UP000243528"/>
    </source>
</evidence>
<dbReference type="PANTHER" id="PTHR14269:SF62">
    <property type="entry name" value="CDP-DIACYLGLYCEROL--GLYCEROL-3-PHOSPHATE 3-PHOSPHATIDYLTRANSFERASE 1, CHLOROPLASTIC"/>
    <property type="match status" value="1"/>
</dbReference>
<dbReference type="PIRSF" id="PIRSF000847">
    <property type="entry name" value="Phos_ph_gly_syn"/>
    <property type="match status" value="1"/>
</dbReference>
<dbReference type="UniPathway" id="UPA00085"/>
<evidence type="ECO:0000256" key="9">
    <source>
        <dbReference type="ARBA" id="ARBA00023209"/>
    </source>
</evidence>
<gene>
    <name evidence="13" type="ORF">CLV30_10745</name>
</gene>
<dbReference type="GO" id="GO:0016020">
    <property type="term" value="C:membrane"/>
    <property type="evidence" value="ECO:0007669"/>
    <property type="project" value="UniProtKB-SubCell"/>
</dbReference>
<dbReference type="RefSeq" id="WP_106537327.1">
    <property type="nucleotide sequence ID" value="NZ_PYGE01000007.1"/>
</dbReference>
<name>A0A2P8E272_9ACTN</name>
<accession>A0A2P8E272</accession>
<dbReference type="GO" id="GO:0008444">
    <property type="term" value="F:CDP-diacylglycerol-glycerol-3-phosphate 3-phosphatidyltransferase activity"/>
    <property type="evidence" value="ECO:0007669"/>
    <property type="project" value="InterPro"/>
</dbReference>
<protein>
    <submittedName>
        <fullName evidence="13">CDP-diacylglycerol-phosphatidylglycerol phosphatidyltransferase</fullName>
    </submittedName>
</protein>
<dbReference type="InterPro" id="IPR050324">
    <property type="entry name" value="CDP-alcohol_PTase-I"/>
</dbReference>
<reference evidence="13 14" key="1">
    <citation type="submission" date="2018-03" db="EMBL/GenBank/DDBJ databases">
        <title>Genomic Encyclopedia of Archaeal and Bacterial Type Strains, Phase II (KMG-II): from individual species to whole genera.</title>
        <authorList>
            <person name="Goeker M."/>
        </authorList>
    </citation>
    <scope>NUCLEOTIDE SEQUENCE [LARGE SCALE GENOMIC DNA]</scope>
    <source>
        <strain evidence="13 14">DSM 45211</strain>
    </source>
</reference>
<evidence type="ECO:0000256" key="7">
    <source>
        <dbReference type="ARBA" id="ARBA00023098"/>
    </source>
</evidence>
<proteinExistence type="inferred from homology"/>
<comment type="similarity">
    <text evidence="2 11">Belongs to the CDP-alcohol phosphatidyltransferase class-I family.</text>
</comment>
<comment type="subcellular location">
    <subcellularLocation>
        <location evidence="1">Membrane</location>
        <topology evidence="1">Multi-pass membrane protein</topology>
    </subcellularLocation>
</comment>
<dbReference type="GO" id="GO:0046474">
    <property type="term" value="P:glycerophospholipid biosynthetic process"/>
    <property type="evidence" value="ECO:0007669"/>
    <property type="project" value="TreeGrafter"/>
</dbReference>
<dbReference type="AlphaFoldDB" id="A0A2P8E272"/>
<dbReference type="InterPro" id="IPR004570">
    <property type="entry name" value="Phosphatidylglycerol_P_synth"/>
</dbReference>
<evidence type="ECO:0000256" key="8">
    <source>
        <dbReference type="ARBA" id="ARBA00023136"/>
    </source>
</evidence>
<organism evidence="13 14">
    <name type="scientific">Haloactinopolyspora alba</name>
    <dbReference type="NCBI Taxonomy" id="648780"/>
    <lineage>
        <taxon>Bacteria</taxon>
        <taxon>Bacillati</taxon>
        <taxon>Actinomycetota</taxon>
        <taxon>Actinomycetes</taxon>
        <taxon>Jiangellales</taxon>
        <taxon>Jiangellaceae</taxon>
        <taxon>Haloactinopolyspora</taxon>
    </lineage>
</organism>
<dbReference type="InterPro" id="IPR048254">
    <property type="entry name" value="CDP_ALCOHOL_P_TRANSF_CS"/>
</dbReference>
<dbReference type="PROSITE" id="PS00379">
    <property type="entry name" value="CDP_ALCOHOL_P_TRANSF"/>
    <property type="match status" value="1"/>
</dbReference>
<keyword evidence="7" id="KW-0443">Lipid metabolism</keyword>
<feature type="transmembrane region" description="Helical" evidence="12">
    <location>
        <begin position="132"/>
        <end position="151"/>
    </location>
</feature>
<keyword evidence="3" id="KW-0444">Lipid biosynthesis</keyword>
<keyword evidence="9" id="KW-0594">Phospholipid biosynthesis</keyword>
<keyword evidence="5 12" id="KW-0812">Transmembrane</keyword>
<dbReference type="InterPro" id="IPR043130">
    <property type="entry name" value="CDP-OH_PTrfase_TM_dom"/>
</dbReference>
<evidence type="ECO:0000256" key="5">
    <source>
        <dbReference type="ARBA" id="ARBA00022692"/>
    </source>
</evidence>
<evidence type="ECO:0000256" key="12">
    <source>
        <dbReference type="SAM" id="Phobius"/>
    </source>
</evidence>
<sequence length="198" mass="22012">MDVQETGVQTNRVLTVPNLLSVLRLLGVPLFLWLVLVEEADTWAIIVLAASGFTDYLDGKLARRWNQISRVGQLLDPLADRLYIFTTIVALTLREVIPLWFAILLVGRDVAMAVVVAFVRARRGITGLPVHFLGKSATFCLLYAFPLLLWGDGDGTLPLLARVFGWAFAIWGVALYWWAAALYVIQARNVVREEGATS</sequence>
<keyword evidence="8 12" id="KW-0472">Membrane</keyword>
<keyword evidence="14" id="KW-1185">Reference proteome</keyword>
<dbReference type="Pfam" id="PF01066">
    <property type="entry name" value="CDP-OH_P_transf"/>
    <property type="match status" value="1"/>
</dbReference>
<feature type="transmembrane region" description="Helical" evidence="12">
    <location>
        <begin position="163"/>
        <end position="185"/>
    </location>
</feature>
<evidence type="ECO:0000256" key="10">
    <source>
        <dbReference type="ARBA" id="ARBA00023264"/>
    </source>
</evidence>
<keyword evidence="6 12" id="KW-1133">Transmembrane helix</keyword>
<dbReference type="Gene3D" id="1.20.120.1760">
    <property type="match status" value="1"/>
</dbReference>
<comment type="caution">
    <text evidence="13">The sequence shown here is derived from an EMBL/GenBank/DDBJ whole genome shotgun (WGS) entry which is preliminary data.</text>
</comment>
<dbReference type="Proteomes" id="UP000243528">
    <property type="component" value="Unassembled WGS sequence"/>
</dbReference>
<evidence type="ECO:0000256" key="1">
    <source>
        <dbReference type="ARBA" id="ARBA00004141"/>
    </source>
</evidence>
<keyword evidence="10" id="KW-1208">Phospholipid metabolism</keyword>
<evidence type="ECO:0000313" key="13">
    <source>
        <dbReference type="EMBL" id="PSL03565.1"/>
    </source>
</evidence>
<evidence type="ECO:0000256" key="3">
    <source>
        <dbReference type="ARBA" id="ARBA00022516"/>
    </source>
</evidence>
<dbReference type="EMBL" id="PYGE01000007">
    <property type="protein sequence ID" value="PSL03565.1"/>
    <property type="molecule type" value="Genomic_DNA"/>
</dbReference>
<evidence type="ECO:0000256" key="11">
    <source>
        <dbReference type="RuleBase" id="RU003750"/>
    </source>
</evidence>
<evidence type="ECO:0000256" key="6">
    <source>
        <dbReference type="ARBA" id="ARBA00022989"/>
    </source>
</evidence>
<dbReference type="OrthoDB" id="9796672at2"/>
<evidence type="ECO:0000256" key="4">
    <source>
        <dbReference type="ARBA" id="ARBA00022679"/>
    </source>
</evidence>
<feature type="transmembrane region" description="Helical" evidence="12">
    <location>
        <begin position="99"/>
        <end position="120"/>
    </location>
</feature>
<dbReference type="InterPro" id="IPR000462">
    <property type="entry name" value="CDP-OH_P_trans"/>
</dbReference>
<dbReference type="PANTHER" id="PTHR14269">
    <property type="entry name" value="CDP-DIACYLGLYCEROL--GLYCEROL-3-PHOSPHATE 3-PHOSPHATIDYLTRANSFERASE-RELATED"/>
    <property type="match status" value="1"/>
</dbReference>
<keyword evidence="4 11" id="KW-0808">Transferase</keyword>
<evidence type="ECO:0000256" key="2">
    <source>
        <dbReference type="ARBA" id="ARBA00010441"/>
    </source>
</evidence>